<gene>
    <name evidence="1" type="ORF">HUJ06_018418</name>
</gene>
<dbReference type="Proteomes" id="UP000607653">
    <property type="component" value="Unassembled WGS sequence"/>
</dbReference>
<keyword evidence="2" id="KW-1185">Reference proteome</keyword>
<dbReference type="AlphaFoldDB" id="A0A822ZTA6"/>
<dbReference type="EMBL" id="DUZY01000008">
    <property type="protein sequence ID" value="DAD48482.1"/>
    <property type="molecule type" value="Genomic_DNA"/>
</dbReference>
<comment type="caution">
    <text evidence="1">The sequence shown here is derived from an EMBL/GenBank/DDBJ whole genome shotgun (WGS) entry which is preliminary data.</text>
</comment>
<sequence>MLSMEERMDTCSHQGKTQSFELGKTCGDKDKVKLISNSLAYCLIREGHHTFSLE</sequence>
<name>A0A822ZTA6_NELNU</name>
<accession>A0A822ZTA6</accession>
<proteinExistence type="predicted"/>
<evidence type="ECO:0000313" key="2">
    <source>
        <dbReference type="Proteomes" id="UP000607653"/>
    </source>
</evidence>
<reference evidence="1 2" key="1">
    <citation type="journal article" date="2020" name="Mol. Biol. Evol.">
        <title>Distinct Expression and Methylation Patterns for Genes with Different Fates following a Single Whole-Genome Duplication in Flowering Plants.</title>
        <authorList>
            <person name="Shi T."/>
            <person name="Rahmani R.S."/>
            <person name="Gugger P.F."/>
            <person name="Wang M."/>
            <person name="Li H."/>
            <person name="Zhang Y."/>
            <person name="Li Z."/>
            <person name="Wang Q."/>
            <person name="Van de Peer Y."/>
            <person name="Marchal K."/>
            <person name="Chen J."/>
        </authorList>
    </citation>
    <scope>NUCLEOTIDE SEQUENCE [LARGE SCALE GENOMIC DNA]</scope>
    <source>
        <tissue evidence="1">Leaf</tissue>
    </source>
</reference>
<organism evidence="1 2">
    <name type="scientific">Nelumbo nucifera</name>
    <name type="common">Sacred lotus</name>
    <dbReference type="NCBI Taxonomy" id="4432"/>
    <lineage>
        <taxon>Eukaryota</taxon>
        <taxon>Viridiplantae</taxon>
        <taxon>Streptophyta</taxon>
        <taxon>Embryophyta</taxon>
        <taxon>Tracheophyta</taxon>
        <taxon>Spermatophyta</taxon>
        <taxon>Magnoliopsida</taxon>
        <taxon>Proteales</taxon>
        <taxon>Nelumbonaceae</taxon>
        <taxon>Nelumbo</taxon>
    </lineage>
</organism>
<protein>
    <submittedName>
        <fullName evidence="1">Uncharacterized protein</fullName>
    </submittedName>
</protein>
<evidence type="ECO:0000313" key="1">
    <source>
        <dbReference type="EMBL" id="DAD48482.1"/>
    </source>
</evidence>